<dbReference type="AlphaFoldDB" id="A0A0F9SK33"/>
<proteinExistence type="predicted"/>
<sequence>MTDMGTQLSRHSNYYVYLSGPMTGLPELNFPAFRAASKDIKAHGWKVFSPAETDGGDTSKSRPHYMRQDVGALLEVDAVVVLPGWQNSAGARLEVAIARELGLELITYPTMGPLLEVDEEPDVAPTRASIFPEAAEVRKQRPVASGVLDYFPDAFVEIAHVSWVGNEQHNPGEHLHWARGKSSDEGDALIRHFLQRGGIDTDGTRHSAKMAWRALALLQKEVELDRESA</sequence>
<dbReference type="EMBL" id="LAZR01000475">
    <property type="protein sequence ID" value="KKN67439.1"/>
    <property type="molecule type" value="Genomic_DNA"/>
</dbReference>
<comment type="caution">
    <text evidence="1">The sequence shown here is derived from an EMBL/GenBank/DDBJ whole genome shotgun (WGS) entry which is preliminary data.</text>
</comment>
<evidence type="ECO:0000313" key="1">
    <source>
        <dbReference type="EMBL" id="KKN67439.1"/>
    </source>
</evidence>
<gene>
    <name evidence="1" type="ORF">LCGC14_0461820</name>
</gene>
<dbReference type="Gene3D" id="3.40.50.450">
    <property type="match status" value="1"/>
</dbReference>
<dbReference type="Pfam" id="PF14359">
    <property type="entry name" value="DUF4406"/>
    <property type="match status" value="1"/>
</dbReference>
<protein>
    <submittedName>
        <fullName evidence="1">Uncharacterized protein</fullName>
    </submittedName>
</protein>
<name>A0A0F9SK33_9ZZZZ</name>
<dbReference type="InterPro" id="IPR025518">
    <property type="entry name" value="DUF4406"/>
</dbReference>
<dbReference type="SUPFAM" id="SSF52309">
    <property type="entry name" value="N-(deoxy)ribosyltransferase-like"/>
    <property type="match status" value="1"/>
</dbReference>
<accession>A0A0F9SK33</accession>
<reference evidence="1" key="1">
    <citation type="journal article" date="2015" name="Nature">
        <title>Complex archaea that bridge the gap between prokaryotes and eukaryotes.</title>
        <authorList>
            <person name="Spang A."/>
            <person name="Saw J.H."/>
            <person name="Jorgensen S.L."/>
            <person name="Zaremba-Niedzwiedzka K."/>
            <person name="Martijn J."/>
            <person name="Lind A.E."/>
            <person name="van Eijk R."/>
            <person name="Schleper C."/>
            <person name="Guy L."/>
            <person name="Ettema T.J."/>
        </authorList>
    </citation>
    <scope>NUCLEOTIDE SEQUENCE</scope>
</reference>
<organism evidence="1">
    <name type="scientific">marine sediment metagenome</name>
    <dbReference type="NCBI Taxonomy" id="412755"/>
    <lineage>
        <taxon>unclassified sequences</taxon>
        <taxon>metagenomes</taxon>
        <taxon>ecological metagenomes</taxon>
    </lineage>
</organism>